<dbReference type="SUPFAM" id="SSF48403">
    <property type="entry name" value="Ankyrin repeat"/>
    <property type="match status" value="1"/>
</dbReference>
<evidence type="ECO:0000313" key="4">
    <source>
        <dbReference type="EMBL" id="CAB0030105.1"/>
    </source>
</evidence>
<dbReference type="SMART" id="SM00248">
    <property type="entry name" value="ANK"/>
    <property type="match status" value="3"/>
</dbReference>
<proteinExistence type="predicted"/>
<dbReference type="EMBL" id="CADCXV010000424">
    <property type="protein sequence ID" value="CAB0030105.1"/>
    <property type="molecule type" value="Genomic_DNA"/>
</dbReference>
<gene>
    <name evidence="4" type="ORF">TBRA_LOCUS2121</name>
</gene>
<evidence type="ECO:0000256" key="2">
    <source>
        <dbReference type="ARBA" id="ARBA00023043"/>
    </source>
</evidence>
<evidence type="ECO:0000313" key="5">
    <source>
        <dbReference type="Proteomes" id="UP000479190"/>
    </source>
</evidence>
<accession>A0A6H5HY25</accession>
<dbReference type="PANTHER" id="PTHR24189:SF50">
    <property type="entry name" value="ANKYRIN REPEAT AND SOCS BOX PROTEIN 2"/>
    <property type="match status" value="1"/>
</dbReference>
<evidence type="ECO:0000256" key="3">
    <source>
        <dbReference type="PROSITE-ProRule" id="PRU00023"/>
    </source>
</evidence>
<feature type="repeat" description="ANK" evidence="3">
    <location>
        <begin position="63"/>
        <end position="97"/>
    </location>
</feature>
<dbReference type="Pfam" id="PF12796">
    <property type="entry name" value="Ank_2"/>
    <property type="match status" value="1"/>
</dbReference>
<evidence type="ECO:0000256" key="1">
    <source>
        <dbReference type="ARBA" id="ARBA00022737"/>
    </source>
</evidence>
<dbReference type="PROSITE" id="PS50088">
    <property type="entry name" value="ANK_REPEAT"/>
    <property type="match status" value="1"/>
</dbReference>
<dbReference type="OrthoDB" id="2157354at2759"/>
<dbReference type="Gene3D" id="1.25.40.20">
    <property type="entry name" value="Ankyrin repeat-containing domain"/>
    <property type="match status" value="1"/>
</dbReference>
<name>A0A6H5HY25_9HYME</name>
<organism evidence="4 5">
    <name type="scientific">Trichogramma brassicae</name>
    <dbReference type="NCBI Taxonomy" id="86971"/>
    <lineage>
        <taxon>Eukaryota</taxon>
        <taxon>Metazoa</taxon>
        <taxon>Ecdysozoa</taxon>
        <taxon>Arthropoda</taxon>
        <taxon>Hexapoda</taxon>
        <taxon>Insecta</taxon>
        <taxon>Pterygota</taxon>
        <taxon>Neoptera</taxon>
        <taxon>Endopterygota</taxon>
        <taxon>Hymenoptera</taxon>
        <taxon>Apocrita</taxon>
        <taxon>Proctotrupomorpha</taxon>
        <taxon>Chalcidoidea</taxon>
        <taxon>Trichogrammatidae</taxon>
        <taxon>Trichogramma</taxon>
    </lineage>
</organism>
<dbReference type="InterPro" id="IPR036770">
    <property type="entry name" value="Ankyrin_rpt-contain_sf"/>
</dbReference>
<reference evidence="4 5" key="1">
    <citation type="submission" date="2020-02" db="EMBL/GenBank/DDBJ databases">
        <authorList>
            <person name="Ferguson B K."/>
        </authorList>
    </citation>
    <scope>NUCLEOTIDE SEQUENCE [LARGE SCALE GENOMIC DNA]</scope>
</reference>
<keyword evidence="5" id="KW-1185">Reference proteome</keyword>
<dbReference type="PANTHER" id="PTHR24189">
    <property type="entry name" value="MYOTROPHIN"/>
    <property type="match status" value="1"/>
</dbReference>
<dbReference type="AlphaFoldDB" id="A0A6H5HY25"/>
<dbReference type="PROSITE" id="PS50297">
    <property type="entry name" value="ANK_REP_REGION"/>
    <property type="match status" value="1"/>
</dbReference>
<sequence>MHEPRAWTQLISDLFKICGRLDVNYTDESGYTHFHAACEFNCPEIVRGFLEHGQDPNCVWPKTGDSALHIVLRYAEWDSDIIEILLRGGADPNVANKEGLTPLHVIAQQDWDCEIVELFFQINDELNQRYLQYCTCGYRRVPVHTHEQFSIHSICTRTRVDSIISVCGKFISDYEN</sequence>
<dbReference type="InterPro" id="IPR050745">
    <property type="entry name" value="Multifunctional_regulatory"/>
</dbReference>
<keyword evidence="2 3" id="KW-0040">ANK repeat</keyword>
<protein>
    <submittedName>
        <fullName evidence="4">Uncharacterized protein</fullName>
    </submittedName>
</protein>
<dbReference type="InterPro" id="IPR002110">
    <property type="entry name" value="Ankyrin_rpt"/>
</dbReference>
<keyword evidence="1" id="KW-0677">Repeat</keyword>
<dbReference type="Proteomes" id="UP000479190">
    <property type="component" value="Unassembled WGS sequence"/>
</dbReference>